<dbReference type="EMBL" id="WUAV01000003">
    <property type="protein sequence ID" value="KAF1760736.1"/>
    <property type="molecule type" value="Genomic_DNA"/>
</dbReference>
<reference evidence="2 3" key="1">
    <citation type="submission" date="2019-12" db="EMBL/GenBank/DDBJ databases">
        <title>Chromosome-level assembly of the Caenorhabditis remanei genome.</title>
        <authorList>
            <person name="Teterina A.A."/>
            <person name="Willis J.H."/>
            <person name="Phillips P.C."/>
        </authorList>
    </citation>
    <scope>NUCLEOTIDE SEQUENCE [LARGE SCALE GENOMIC DNA]</scope>
    <source>
        <strain evidence="2 3">PX506</strain>
        <tissue evidence="2">Whole organism</tissue>
    </source>
</reference>
<keyword evidence="1" id="KW-0472">Membrane</keyword>
<dbReference type="GeneID" id="9805355"/>
<accession>A0A6A5H1R1</accession>
<protein>
    <submittedName>
        <fullName evidence="2">Uncharacterized protein</fullName>
    </submittedName>
</protein>
<evidence type="ECO:0000256" key="1">
    <source>
        <dbReference type="SAM" id="Phobius"/>
    </source>
</evidence>
<organism evidence="2 3">
    <name type="scientific">Caenorhabditis remanei</name>
    <name type="common">Caenorhabditis vulgaris</name>
    <dbReference type="NCBI Taxonomy" id="31234"/>
    <lineage>
        <taxon>Eukaryota</taxon>
        <taxon>Metazoa</taxon>
        <taxon>Ecdysozoa</taxon>
        <taxon>Nematoda</taxon>
        <taxon>Chromadorea</taxon>
        <taxon>Rhabditida</taxon>
        <taxon>Rhabditina</taxon>
        <taxon>Rhabditomorpha</taxon>
        <taxon>Rhabditoidea</taxon>
        <taxon>Rhabditidae</taxon>
        <taxon>Peloderinae</taxon>
        <taxon>Caenorhabditis</taxon>
    </lineage>
</organism>
<evidence type="ECO:0000313" key="3">
    <source>
        <dbReference type="Proteomes" id="UP000483820"/>
    </source>
</evidence>
<dbReference type="KEGG" id="crq:GCK72_008985"/>
<keyword evidence="1" id="KW-0812">Transmembrane</keyword>
<feature type="transmembrane region" description="Helical" evidence="1">
    <location>
        <begin position="64"/>
        <end position="83"/>
    </location>
</feature>
<proteinExistence type="predicted"/>
<comment type="caution">
    <text evidence="2">The sequence shown here is derived from an EMBL/GenBank/DDBJ whole genome shotgun (WGS) entry which is preliminary data.</text>
</comment>
<sequence>MPRRFETKIMFHVTTDQSKDVIRHKVAYLMTLFGIAVFTTACFFKFAVDVIFFMATIDLRYAHYYIYGGIIYLIFSIVLIFHVSRCVVEHTIESFDKIQQVKDEEKKLNEKAIMETV</sequence>
<evidence type="ECO:0000313" key="2">
    <source>
        <dbReference type="EMBL" id="KAF1760736.1"/>
    </source>
</evidence>
<dbReference type="AlphaFoldDB" id="A0A6A5H1R1"/>
<dbReference type="Proteomes" id="UP000483820">
    <property type="component" value="Chromosome III"/>
</dbReference>
<dbReference type="RefSeq" id="XP_003099515.2">
    <property type="nucleotide sequence ID" value="XM_003099467.2"/>
</dbReference>
<name>A0A6A5H1R1_CAERE</name>
<dbReference type="CTD" id="9805355"/>
<gene>
    <name evidence="2" type="ORF">GCK72_008985</name>
</gene>
<keyword evidence="1" id="KW-1133">Transmembrane helix</keyword>
<feature type="transmembrane region" description="Helical" evidence="1">
    <location>
        <begin position="26"/>
        <end position="52"/>
    </location>
</feature>